<feature type="compositionally biased region" description="Basic and acidic residues" evidence="1">
    <location>
        <begin position="82"/>
        <end position="94"/>
    </location>
</feature>
<evidence type="ECO:0000256" key="1">
    <source>
        <dbReference type="SAM" id="MobiDB-lite"/>
    </source>
</evidence>
<name>A0A0D9XXI9_9ORYZ</name>
<reference evidence="3" key="2">
    <citation type="submission" date="2013-12" db="EMBL/GenBank/DDBJ databases">
        <authorList>
            <person name="Yu Y."/>
            <person name="Lee S."/>
            <person name="de Baynast K."/>
            <person name="Wissotski M."/>
            <person name="Liu L."/>
            <person name="Talag J."/>
            <person name="Goicoechea J."/>
            <person name="Angelova A."/>
            <person name="Jetty R."/>
            <person name="Kudrna D."/>
            <person name="Golser W."/>
            <person name="Rivera L."/>
            <person name="Zhang J."/>
            <person name="Wing R."/>
        </authorList>
    </citation>
    <scope>NUCLEOTIDE SEQUENCE</scope>
</reference>
<protein>
    <submittedName>
        <fullName evidence="2">Uncharacterized protein</fullName>
    </submittedName>
</protein>
<feature type="region of interest" description="Disordered" evidence="1">
    <location>
        <begin position="82"/>
        <end position="112"/>
    </location>
</feature>
<keyword evidence="3" id="KW-1185">Reference proteome</keyword>
<dbReference type="Proteomes" id="UP000032180">
    <property type="component" value="Chromosome 12"/>
</dbReference>
<accession>A0A0D9XXI9</accession>
<dbReference type="AlphaFoldDB" id="A0A0D9XXI9"/>
<dbReference type="EnsemblPlants" id="LPERR12G04590.1">
    <property type="protein sequence ID" value="LPERR12G04590.1"/>
    <property type="gene ID" value="LPERR12G04590"/>
</dbReference>
<evidence type="ECO:0000313" key="3">
    <source>
        <dbReference type="Proteomes" id="UP000032180"/>
    </source>
</evidence>
<dbReference type="Gramene" id="LPERR12G04590.1">
    <property type="protein sequence ID" value="LPERR12G04590.1"/>
    <property type="gene ID" value="LPERR12G04590"/>
</dbReference>
<sequence length="122" mass="13681">MQSLEEIKPMVSDLASWKPTMVKAVADLREEMGELRQQVSQIARNPVLHIKPGDLLPILSTSNEAWAGVVKEEERKFFTTFDRHGPSVHDDQSMHRGKAVVGNESPKSLSDKGMHFAMPLFP</sequence>
<organism evidence="2 3">
    <name type="scientific">Leersia perrieri</name>
    <dbReference type="NCBI Taxonomy" id="77586"/>
    <lineage>
        <taxon>Eukaryota</taxon>
        <taxon>Viridiplantae</taxon>
        <taxon>Streptophyta</taxon>
        <taxon>Embryophyta</taxon>
        <taxon>Tracheophyta</taxon>
        <taxon>Spermatophyta</taxon>
        <taxon>Magnoliopsida</taxon>
        <taxon>Liliopsida</taxon>
        <taxon>Poales</taxon>
        <taxon>Poaceae</taxon>
        <taxon>BOP clade</taxon>
        <taxon>Oryzoideae</taxon>
        <taxon>Oryzeae</taxon>
        <taxon>Oryzinae</taxon>
        <taxon>Leersia</taxon>
    </lineage>
</organism>
<dbReference type="HOGENOM" id="CLU_152849_0_0_1"/>
<reference evidence="2" key="3">
    <citation type="submission" date="2015-04" db="UniProtKB">
        <authorList>
            <consortium name="EnsemblPlants"/>
        </authorList>
    </citation>
    <scope>IDENTIFICATION</scope>
</reference>
<evidence type="ECO:0000313" key="2">
    <source>
        <dbReference type="EnsemblPlants" id="LPERR12G04590.1"/>
    </source>
</evidence>
<reference evidence="2 3" key="1">
    <citation type="submission" date="2012-08" db="EMBL/GenBank/DDBJ databases">
        <title>Oryza genome evolution.</title>
        <authorList>
            <person name="Wing R.A."/>
        </authorList>
    </citation>
    <scope>NUCLEOTIDE SEQUENCE</scope>
</reference>
<proteinExistence type="predicted"/>